<dbReference type="SUPFAM" id="SSF50891">
    <property type="entry name" value="Cyclophilin-like"/>
    <property type="match status" value="1"/>
</dbReference>
<evidence type="ECO:0000259" key="4">
    <source>
        <dbReference type="SMART" id="SM00797"/>
    </source>
</evidence>
<protein>
    <submittedName>
        <fullName evidence="5">Biotin-dependent carboxyltransferase family protein</fullName>
    </submittedName>
</protein>
<keyword evidence="6" id="KW-1185">Reference proteome</keyword>
<dbReference type="InterPro" id="IPR003778">
    <property type="entry name" value="CT_A_B"/>
</dbReference>
<name>A0A494Z3H7_9BACI</name>
<evidence type="ECO:0000256" key="2">
    <source>
        <dbReference type="ARBA" id="ARBA00022801"/>
    </source>
</evidence>
<accession>A0A494Z3H7</accession>
<feature type="domain" description="Carboxyltransferase" evidence="4">
    <location>
        <begin position="23"/>
        <end position="320"/>
    </location>
</feature>
<organism evidence="5 6">
    <name type="scientific">Oceanobacillus bengalensis</name>
    <dbReference type="NCBI Taxonomy" id="1435466"/>
    <lineage>
        <taxon>Bacteria</taxon>
        <taxon>Bacillati</taxon>
        <taxon>Bacillota</taxon>
        <taxon>Bacilli</taxon>
        <taxon>Bacillales</taxon>
        <taxon>Bacillaceae</taxon>
        <taxon>Oceanobacillus</taxon>
    </lineage>
</organism>
<gene>
    <name evidence="5" type="ORF">D8M05_05140</name>
</gene>
<evidence type="ECO:0000313" key="6">
    <source>
        <dbReference type="Proteomes" id="UP000281813"/>
    </source>
</evidence>
<dbReference type="GO" id="GO:0016787">
    <property type="term" value="F:hydrolase activity"/>
    <property type="evidence" value="ECO:0007669"/>
    <property type="project" value="UniProtKB-KW"/>
</dbReference>
<dbReference type="InterPro" id="IPR029000">
    <property type="entry name" value="Cyclophilin-like_dom_sf"/>
</dbReference>
<dbReference type="SMART" id="SM00797">
    <property type="entry name" value="AHS2"/>
    <property type="match status" value="1"/>
</dbReference>
<dbReference type="AlphaFoldDB" id="A0A494Z3H7"/>
<evidence type="ECO:0000256" key="3">
    <source>
        <dbReference type="ARBA" id="ARBA00022840"/>
    </source>
</evidence>
<keyword evidence="2" id="KW-0378">Hydrolase</keyword>
<dbReference type="PANTHER" id="PTHR43309:SF5">
    <property type="entry name" value="5-OXOPROLINASE SUBUNIT C"/>
    <property type="match status" value="1"/>
</dbReference>
<comment type="caution">
    <text evidence="5">The sequence shown here is derived from an EMBL/GenBank/DDBJ whole genome shotgun (WGS) entry which is preliminary data.</text>
</comment>
<evidence type="ECO:0000313" key="5">
    <source>
        <dbReference type="EMBL" id="RKQ17060.1"/>
    </source>
</evidence>
<dbReference type="NCBIfam" id="TIGR00724">
    <property type="entry name" value="urea_amlyse_rel"/>
    <property type="match status" value="1"/>
</dbReference>
<reference evidence="5 6" key="1">
    <citation type="journal article" date="2015" name="Antonie Van Leeuwenhoek">
        <title>Oceanobacillus bengalensis sp. nov., a bacterium isolated from seawater of the Bay of Bengal.</title>
        <authorList>
            <person name="Yongchang O."/>
            <person name="Xiang W."/>
            <person name="Wang G."/>
        </authorList>
    </citation>
    <scope>NUCLEOTIDE SEQUENCE [LARGE SCALE GENOMIC DNA]</scope>
    <source>
        <strain evidence="5 6">MCCC 1K00260</strain>
    </source>
</reference>
<dbReference type="GO" id="GO:0005524">
    <property type="term" value="F:ATP binding"/>
    <property type="evidence" value="ECO:0007669"/>
    <property type="project" value="UniProtKB-KW"/>
</dbReference>
<proteinExistence type="predicted"/>
<dbReference type="RefSeq" id="WP_121129331.1">
    <property type="nucleotide sequence ID" value="NZ_JBHUFK010000041.1"/>
</dbReference>
<keyword evidence="3" id="KW-0067">ATP-binding</keyword>
<dbReference type="Gene3D" id="2.40.100.10">
    <property type="entry name" value="Cyclophilin-like"/>
    <property type="match status" value="1"/>
</dbReference>
<dbReference type="GO" id="GO:0016740">
    <property type="term" value="F:transferase activity"/>
    <property type="evidence" value="ECO:0007669"/>
    <property type="project" value="UniProtKB-KW"/>
</dbReference>
<dbReference type="PANTHER" id="PTHR43309">
    <property type="entry name" value="5-OXOPROLINASE SUBUNIT C"/>
    <property type="match status" value="1"/>
</dbReference>
<dbReference type="Pfam" id="PF02626">
    <property type="entry name" value="CT_A_B"/>
    <property type="match status" value="1"/>
</dbReference>
<dbReference type="EMBL" id="RBZO01000006">
    <property type="protein sequence ID" value="RKQ17060.1"/>
    <property type="molecule type" value="Genomic_DNA"/>
</dbReference>
<evidence type="ECO:0000256" key="1">
    <source>
        <dbReference type="ARBA" id="ARBA00022741"/>
    </source>
</evidence>
<dbReference type="OrthoDB" id="9782422at2"/>
<keyword evidence="1" id="KW-0547">Nucleotide-binding</keyword>
<sequence>MIHIIKPGLLTTVQDLGRYGYQKYGVITSGVMDHLAHRIANLLVGNEEKKATLEVTLVGPVIQFEKDALIALSGADLSPTINGKPVRMWRTLFVKKGSKLKFGRCRQGCRTYIAIAGGINVPKVMNSQSTYLRAGIGGFEGRALEADDRLVTGELSRLSKDITSIITEEVDDEASELDWSIATSFISTYSSERYLIRTMEGRQFDLFDETSRQVFFENEFKVTTQSDRMGYRLKGANLHVAEAGELISEAVAFGSVQVPSDGNPIILLADRQTTGGYPKIGQVATVDFSKLAQMKPGDKLRFKKITHEEAQVLYLEQEESIQQLRQGILLKARR</sequence>
<dbReference type="InterPro" id="IPR052708">
    <property type="entry name" value="PxpC"/>
</dbReference>
<keyword evidence="5" id="KW-0808">Transferase</keyword>
<dbReference type="Proteomes" id="UP000281813">
    <property type="component" value="Unassembled WGS sequence"/>
</dbReference>